<comment type="caution">
    <text evidence="1">The sequence shown here is derived from an EMBL/GenBank/DDBJ whole genome shotgun (WGS) entry which is preliminary data.</text>
</comment>
<gene>
    <name evidence="1" type="ORF">ONZ43_g2734</name>
</gene>
<reference evidence="1" key="1">
    <citation type="submission" date="2022-11" db="EMBL/GenBank/DDBJ databases">
        <title>Genome Sequence of Nemania bipapillata.</title>
        <authorList>
            <person name="Buettner E."/>
        </authorList>
    </citation>
    <scope>NUCLEOTIDE SEQUENCE</scope>
    <source>
        <strain evidence="1">CP14</strain>
    </source>
</reference>
<evidence type="ECO:0000313" key="2">
    <source>
        <dbReference type="Proteomes" id="UP001153334"/>
    </source>
</evidence>
<keyword evidence="2" id="KW-1185">Reference proteome</keyword>
<evidence type="ECO:0000313" key="1">
    <source>
        <dbReference type="EMBL" id="KAJ8120599.1"/>
    </source>
</evidence>
<name>A0ACC2IZK7_9PEZI</name>
<sequence>MSAVKFNYPSYKLFEPQYHPQRPIIIDADAIESPETVTLRYEEEAAARANGGDPRGDSPPVLLGMEACVKQEPPSMHSFESPRAYPDPQYQYAGQPFSTQPTESAASSQINHLAFAGNNSTTQYMPPVGPTVTSYQPASGGFGTKVLVKISVPYDLTDIACHFFFGSHRSPAQTVRDDSDSSGLGYVVSGEAPQLEDTRIPSGSVPISLLLEGPDGQTLASVNVGTFAYDTQALRRNSTSNISTSTSTNTSTIINTNTNTSSTSSVLLLPST</sequence>
<protein>
    <submittedName>
        <fullName evidence="1">Uncharacterized protein</fullName>
    </submittedName>
</protein>
<proteinExistence type="predicted"/>
<accession>A0ACC2IZK7</accession>
<dbReference type="EMBL" id="JAPESX010000587">
    <property type="protein sequence ID" value="KAJ8120599.1"/>
    <property type="molecule type" value="Genomic_DNA"/>
</dbReference>
<dbReference type="Proteomes" id="UP001153334">
    <property type="component" value="Unassembled WGS sequence"/>
</dbReference>
<organism evidence="1 2">
    <name type="scientific">Nemania bipapillata</name>
    <dbReference type="NCBI Taxonomy" id="110536"/>
    <lineage>
        <taxon>Eukaryota</taxon>
        <taxon>Fungi</taxon>
        <taxon>Dikarya</taxon>
        <taxon>Ascomycota</taxon>
        <taxon>Pezizomycotina</taxon>
        <taxon>Sordariomycetes</taxon>
        <taxon>Xylariomycetidae</taxon>
        <taxon>Xylariales</taxon>
        <taxon>Xylariaceae</taxon>
        <taxon>Nemania</taxon>
    </lineage>
</organism>